<dbReference type="PROSITE" id="PS00211">
    <property type="entry name" value="ABC_TRANSPORTER_1"/>
    <property type="match status" value="2"/>
</dbReference>
<dbReference type="InterPro" id="IPR037118">
    <property type="entry name" value="Val-tRNA_synth_C_sf"/>
</dbReference>
<dbReference type="InterPro" id="IPR003439">
    <property type="entry name" value="ABC_transporter-like_ATP-bd"/>
</dbReference>
<name>A0A6N2YV00_9FIRM</name>
<dbReference type="FunFam" id="3.40.50.300:FF:000011">
    <property type="entry name" value="Putative ABC transporter ATP-binding component"/>
    <property type="match status" value="1"/>
</dbReference>
<dbReference type="GO" id="GO:0016887">
    <property type="term" value="F:ATP hydrolysis activity"/>
    <property type="evidence" value="ECO:0007669"/>
    <property type="project" value="InterPro"/>
</dbReference>
<feature type="coiled-coil region" evidence="4">
    <location>
        <begin position="569"/>
        <end position="629"/>
    </location>
</feature>
<dbReference type="GO" id="GO:0003677">
    <property type="term" value="F:DNA binding"/>
    <property type="evidence" value="ECO:0007669"/>
    <property type="project" value="InterPro"/>
</dbReference>
<dbReference type="Gene3D" id="1.10.287.380">
    <property type="entry name" value="Valyl-tRNA synthetase, C-terminal domain"/>
    <property type="match status" value="1"/>
</dbReference>
<feature type="domain" description="ABC transporter" evidence="5">
    <location>
        <begin position="322"/>
        <end position="535"/>
    </location>
</feature>
<dbReference type="InterPro" id="IPR032524">
    <property type="entry name" value="ABC_tran_C"/>
</dbReference>
<reference evidence="6" key="1">
    <citation type="submission" date="2019-11" db="EMBL/GenBank/DDBJ databases">
        <authorList>
            <person name="Feng L."/>
        </authorList>
    </citation>
    <scope>NUCLEOTIDE SEQUENCE</scope>
    <source>
        <strain evidence="6">VatypicaLFYP47</strain>
    </source>
</reference>
<keyword evidence="2" id="KW-0547">Nucleotide-binding</keyword>
<dbReference type="EMBL" id="CACRUN010000005">
    <property type="protein sequence ID" value="VYT70193.1"/>
    <property type="molecule type" value="Genomic_DNA"/>
</dbReference>
<dbReference type="Pfam" id="PF12848">
    <property type="entry name" value="ABC_tran_Xtn"/>
    <property type="match status" value="1"/>
</dbReference>
<dbReference type="AlphaFoldDB" id="A0A6N2YV00"/>
<dbReference type="InterPro" id="IPR032781">
    <property type="entry name" value="ABC_tran_Xtn"/>
</dbReference>
<dbReference type="Pfam" id="PF00005">
    <property type="entry name" value="ABC_tran"/>
    <property type="match status" value="2"/>
</dbReference>
<accession>A0A6N2YV00</accession>
<dbReference type="GeneID" id="57773362"/>
<dbReference type="GO" id="GO:0005524">
    <property type="term" value="F:ATP binding"/>
    <property type="evidence" value="ECO:0007669"/>
    <property type="project" value="UniProtKB-KW"/>
</dbReference>
<evidence type="ECO:0000313" key="6">
    <source>
        <dbReference type="EMBL" id="VYT70193.1"/>
    </source>
</evidence>
<organism evidence="6">
    <name type="scientific">Veillonella atypica</name>
    <dbReference type="NCBI Taxonomy" id="39777"/>
    <lineage>
        <taxon>Bacteria</taxon>
        <taxon>Bacillati</taxon>
        <taxon>Bacillota</taxon>
        <taxon>Negativicutes</taxon>
        <taxon>Veillonellales</taxon>
        <taxon>Veillonellaceae</taxon>
        <taxon>Veillonella</taxon>
    </lineage>
</organism>
<dbReference type="FunFam" id="3.40.50.300:FF:000309">
    <property type="entry name" value="ABC transporter ATP-binding protein"/>
    <property type="match status" value="1"/>
</dbReference>
<evidence type="ECO:0000256" key="4">
    <source>
        <dbReference type="SAM" id="Coils"/>
    </source>
</evidence>
<keyword evidence="1" id="KW-0677">Repeat</keyword>
<evidence type="ECO:0000259" key="5">
    <source>
        <dbReference type="PROSITE" id="PS50893"/>
    </source>
</evidence>
<evidence type="ECO:0000256" key="2">
    <source>
        <dbReference type="ARBA" id="ARBA00022741"/>
    </source>
</evidence>
<dbReference type="InterPro" id="IPR017871">
    <property type="entry name" value="ABC_transporter-like_CS"/>
</dbReference>
<proteinExistence type="predicted"/>
<feature type="domain" description="ABC transporter" evidence="5">
    <location>
        <begin position="4"/>
        <end position="257"/>
    </location>
</feature>
<keyword evidence="3 6" id="KW-0067">ATP-binding</keyword>
<dbReference type="PANTHER" id="PTHR42855">
    <property type="entry name" value="ABC TRANSPORTER ATP-BINDING SUBUNIT"/>
    <property type="match status" value="1"/>
</dbReference>
<dbReference type="PANTHER" id="PTHR42855:SF2">
    <property type="entry name" value="DRUG RESISTANCE ABC TRANSPORTER,ATP-BINDING PROTEIN"/>
    <property type="match status" value="1"/>
</dbReference>
<gene>
    <name evidence="6" type="primary">yheS_1</name>
    <name evidence="6" type="ORF">VALFYP47_00597</name>
</gene>
<dbReference type="Pfam" id="PF16326">
    <property type="entry name" value="ABC_tran_CTD"/>
    <property type="match status" value="1"/>
</dbReference>
<dbReference type="InterPro" id="IPR003593">
    <property type="entry name" value="AAA+_ATPase"/>
</dbReference>
<keyword evidence="4" id="KW-0175">Coiled coil</keyword>
<sequence length="638" mass="72602">MERIRMIGLGKSFGVRQVFSNVSFEIKEGDRIALVGPNGAGKSTLLKCILGIEELDEGQVVMSPVASIGYLQQDVNLGDASLAEEIETAWEDVHALENKLQELTTYLETHEASESDLQRLDYLQNRLEWLGGYDYEQKTKRIVYGLGFTDEDLYKPANAFSGGQKTRINLAKALVRSPDFLFLDEPTNHLDMEMLEWLEGYLSSYRGGILIVSHDRYFMDRIVTGVVELDHHKATTYRGNYSRYVAQREERLKADTIAYEKQQEYIKKTEEYIDKYRAGIKSKMARGRQSQLNRLERLEAPETSHSLDFKFPPAAMSADKVLVLDHVSIGYKTDDPIIDDVSVVVRRGESVALIGPNGAGKSTMVKAIVGELFPTEGHIDIGNRVQVGYFSQEHEELHDRWQVVDEIINNYNFTEEKARNVLGSFLFKGDDVFKLVGDLSGGERARLALLKLFLQGDNFLILDEPTNHLDVPTREIVERALQQFGGTCFIISHDRYFLDQVSTRTLVLENKGLTEYLGNYSYYKEKLKEQLDIAALTEVVEEVAKEDVKSEAKTISTSPSDEPKKKTNTYMVEKQLAEVEEEIARLEATMKMYEVQLANPVVQQDLAEMENISKQLSDTESNLQKLYEKWEHFSELLA</sequence>
<dbReference type="RefSeq" id="WP_005380863.1">
    <property type="nucleotide sequence ID" value="NZ_CABKSO010000001.1"/>
</dbReference>
<dbReference type="SUPFAM" id="SSF52540">
    <property type="entry name" value="P-loop containing nucleoside triphosphate hydrolases"/>
    <property type="match status" value="2"/>
</dbReference>
<dbReference type="PROSITE" id="PS50893">
    <property type="entry name" value="ABC_TRANSPORTER_2"/>
    <property type="match status" value="2"/>
</dbReference>
<dbReference type="CDD" id="cd03221">
    <property type="entry name" value="ABCF_EF-3"/>
    <property type="match status" value="2"/>
</dbReference>
<evidence type="ECO:0000256" key="1">
    <source>
        <dbReference type="ARBA" id="ARBA00022737"/>
    </source>
</evidence>
<dbReference type="InterPro" id="IPR051309">
    <property type="entry name" value="ABCF_ATPase"/>
</dbReference>
<dbReference type="Gene3D" id="3.40.50.300">
    <property type="entry name" value="P-loop containing nucleotide triphosphate hydrolases"/>
    <property type="match status" value="2"/>
</dbReference>
<protein>
    <submittedName>
        <fullName evidence="6">Putative ABC transporter ATP-binding protein YheS</fullName>
    </submittedName>
</protein>
<dbReference type="SMART" id="SM00382">
    <property type="entry name" value="AAA"/>
    <property type="match status" value="2"/>
</dbReference>
<dbReference type="InterPro" id="IPR027417">
    <property type="entry name" value="P-loop_NTPase"/>
</dbReference>
<evidence type="ECO:0000256" key="3">
    <source>
        <dbReference type="ARBA" id="ARBA00022840"/>
    </source>
</evidence>